<dbReference type="PROSITE" id="PS50850">
    <property type="entry name" value="MFS"/>
    <property type="match status" value="1"/>
</dbReference>
<feature type="transmembrane region" description="Helical" evidence="7">
    <location>
        <begin position="503"/>
        <end position="524"/>
    </location>
</feature>
<dbReference type="SUPFAM" id="SSF103473">
    <property type="entry name" value="MFS general substrate transporter"/>
    <property type="match status" value="1"/>
</dbReference>
<dbReference type="Gene3D" id="1.20.1720.10">
    <property type="entry name" value="Multidrug resistance protein D"/>
    <property type="match status" value="1"/>
</dbReference>
<feature type="transmembrane region" description="Helical" evidence="7">
    <location>
        <begin position="220"/>
        <end position="241"/>
    </location>
</feature>
<proteinExistence type="predicted"/>
<feature type="transmembrane region" description="Helical" evidence="7">
    <location>
        <begin position="262"/>
        <end position="283"/>
    </location>
</feature>
<keyword evidence="3 7" id="KW-0812">Transmembrane</keyword>
<name>A0A6J7D8V2_9ZZZZ</name>
<dbReference type="EMBL" id="CAFBLN010000017">
    <property type="protein sequence ID" value="CAB4866976.1"/>
    <property type="molecule type" value="Genomic_DNA"/>
</dbReference>
<evidence type="ECO:0000256" key="3">
    <source>
        <dbReference type="ARBA" id="ARBA00022692"/>
    </source>
</evidence>
<dbReference type="InterPro" id="IPR011701">
    <property type="entry name" value="MFS"/>
</dbReference>
<dbReference type="PANTHER" id="PTHR42718:SF9">
    <property type="entry name" value="MAJOR FACILITATOR SUPERFAMILY MULTIDRUG TRANSPORTER MFSC"/>
    <property type="match status" value="1"/>
</dbReference>
<dbReference type="Gene3D" id="1.20.1250.20">
    <property type="entry name" value="MFS general substrate transporter like domains"/>
    <property type="match status" value="1"/>
</dbReference>
<evidence type="ECO:0000259" key="8">
    <source>
        <dbReference type="PROSITE" id="PS50850"/>
    </source>
</evidence>
<protein>
    <submittedName>
        <fullName evidence="9">Unannotated protein</fullName>
    </submittedName>
</protein>
<feature type="transmembrane region" description="Helical" evidence="7">
    <location>
        <begin position="99"/>
        <end position="118"/>
    </location>
</feature>
<evidence type="ECO:0000256" key="7">
    <source>
        <dbReference type="SAM" id="Phobius"/>
    </source>
</evidence>
<feature type="transmembrane region" description="Helical" evidence="7">
    <location>
        <begin position="162"/>
        <end position="180"/>
    </location>
</feature>
<dbReference type="PANTHER" id="PTHR42718">
    <property type="entry name" value="MAJOR FACILITATOR SUPERFAMILY MULTIDRUG TRANSPORTER MFSC"/>
    <property type="match status" value="1"/>
</dbReference>
<feature type="domain" description="Major facilitator superfamily (MFS) profile" evidence="8">
    <location>
        <begin position="64"/>
        <end position="529"/>
    </location>
</feature>
<dbReference type="AlphaFoldDB" id="A0A6J7D8V2"/>
<evidence type="ECO:0000256" key="6">
    <source>
        <dbReference type="SAM" id="MobiDB-lite"/>
    </source>
</evidence>
<feature type="transmembrane region" description="Helical" evidence="7">
    <location>
        <begin position="63"/>
        <end position="84"/>
    </location>
</feature>
<dbReference type="CDD" id="cd17321">
    <property type="entry name" value="MFS_MMR_MDR_like"/>
    <property type="match status" value="1"/>
</dbReference>
<feature type="transmembrane region" description="Helical" evidence="7">
    <location>
        <begin position="395"/>
        <end position="414"/>
    </location>
</feature>
<feature type="transmembrane region" description="Helical" evidence="7">
    <location>
        <begin position="130"/>
        <end position="156"/>
    </location>
</feature>
<dbReference type="GO" id="GO:0022857">
    <property type="term" value="F:transmembrane transporter activity"/>
    <property type="evidence" value="ECO:0007669"/>
    <property type="project" value="InterPro"/>
</dbReference>
<keyword evidence="2" id="KW-0813">Transport</keyword>
<keyword evidence="5 7" id="KW-0472">Membrane</keyword>
<dbReference type="InterPro" id="IPR036259">
    <property type="entry name" value="MFS_trans_sf"/>
</dbReference>
<evidence type="ECO:0000256" key="2">
    <source>
        <dbReference type="ARBA" id="ARBA00022448"/>
    </source>
</evidence>
<feature type="transmembrane region" description="Helical" evidence="7">
    <location>
        <begin position="289"/>
        <end position="310"/>
    </location>
</feature>
<reference evidence="9" key="1">
    <citation type="submission" date="2020-05" db="EMBL/GenBank/DDBJ databases">
        <authorList>
            <person name="Chiriac C."/>
            <person name="Salcher M."/>
            <person name="Ghai R."/>
            <person name="Kavagutti S V."/>
        </authorList>
    </citation>
    <scope>NUCLEOTIDE SEQUENCE</scope>
</reference>
<keyword evidence="4 7" id="KW-1133">Transmembrane helix</keyword>
<accession>A0A6J7D8V2</accession>
<organism evidence="9">
    <name type="scientific">freshwater metagenome</name>
    <dbReference type="NCBI Taxonomy" id="449393"/>
    <lineage>
        <taxon>unclassified sequences</taxon>
        <taxon>metagenomes</taxon>
        <taxon>ecological metagenomes</taxon>
    </lineage>
</organism>
<comment type="subcellular location">
    <subcellularLocation>
        <location evidence="1">Membrane</location>
        <topology evidence="1">Multi-pass membrane protein</topology>
    </subcellularLocation>
</comment>
<dbReference type="GO" id="GO:0016020">
    <property type="term" value="C:membrane"/>
    <property type="evidence" value="ECO:0007669"/>
    <property type="project" value="UniProtKB-SubCell"/>
</dbReference>
<evidence type="ECO:0000256" key="5">
    <source>
        <dbReference type="ARBA" id="ARBA00023136"/>
    </source>
</evidence>
<feature type="transmembrane region" description="Helical" evidence="7">
    <location>
        <begin position="330"/>
        <end position="354"/>
    </location>
</feature>
<feature type="transmembrane region" description="Helical" evidence="7">
    <location>
        <begin position="366"/>
        <end position="388"/>
    </location>
</feature>
<gene>
    <name evidence="9" type="ORF">UFOPK3381_00577</name>
</gene>
<evidence type="ECO:0000256" key="1">
    <source>
        <dbReference type="ARBA" id="ARBA00004141"/>
    </source>
</evidence>
<feature type="transmembrane region" description="Helical" evidence="7">
    <location>
        <begin position="420"/>
        <end position="442"/>
    </location>
</feature>
<dbReference type="Pfam" id="PF07690">
    <property type="entry name" value="MFS_1"/>
    <property type="match status" value="1"/>
</dbReference>
<feature type="region of interest" description="Disordered" evidence="6">
    <location>
        <begin position="1"/>
        <end position="21"/>
    </location>
</feature>
<feature type="transmembrane region" description="Helical" evidence="7">
    <location>
        <begin position="454"/>
        <end position="476"/>
    </location>
</feature>
<evidence type="ECO:0000256" key="4">
    <source>
        <dbReference type="ARBA" id="ARBA00022989"/>
    </source>
</evidence>
<feature type="transmembrane region" description="Helical" evidence="7">
    <location>
        <begin position="192"/>
        <end position="214"/>
    </location>
</feature>
<sequence>MSSDETNPGLREDPEALLNPRSDPGGGAFGALGAEAGSDLNWLKMIRHRVQTRVAVSSKYQWWVLWSLLAGLLALNFTFTVFIVDLPQVAKEFHTTKGILTWTMVGPLLANGLAAPIFGKAGDILGHRRLYLFGLAGAAVSAVLTALAPTVITLLGARALDGIQAAATGTASAALINLMFHPDERVKAMGWWSLIGAGGPVFGVTLGAPIIAAWGWRALFWTQLVLILIAMVVVSTILPSGRGTPEEEVISKAKARKEFKQMDWIGSWTLSFSVTALMLGLSFGGQVGWTSPLCMASWTIAVICIVAFIYRIRTAERPLIPPHYFAKRNFVMPMFVRASANFSYFGAFFLFPILMEQGYGYSIGKVGAISIARPLTFAICSPIAGYVAVKIGERVSAIAGMTFLTMSLFMFSLLQPSTGTWVVVIALALSGLGMGVAMPSSSAIMAHAVNAKEFGVMSAAQMLAMQVGEVAGIQVLETVQSSLEHRRGLSNAIPGSAELLGTFHWPFAIGAVVGSLGIIAALFFKQFERDKNRLTK</sequence>
<evidence type="ECO:0000313" key="9">
    <source>
        <dbReference type="EMBL" id="CAB4866976.1"/>
    </source>
</evidence>
<dbReference type="InterPro" id="IPR020846">
    <property type="entry name" value="MFS_dom"/>
</dbReference>